<dbReference type="PANTHER" id="PTHR19353">
    <property type="entry name" value="FATTY ACID DESATURASE 2"/>
    <property type="match status" value="1"/>
</dbReference>
<evidence type="ECO:0000313" key="4">
    <source>
        <dbReference type="EMBL" id="GAA4403039.1"/>
    </source>
</evidence>
<feature type="transmembrane region" description="Helical" evidence="2">
    <location>
        <begin position="339"/>
        <end position="360"/>
    </location>
</feature>
<evidence type="ECO:0000256" key="1">
    <source>
        <dbReference type="SAM" id="MobiDB-lite"/>
    </source>
</evidence>
<sequence length="528" mass="59434">MPFDYPPGAENAPTESAPAPADTAPESTPADTPDRHPTEGPGTPGDRPAERDLGRAPGPDGGPQLSNVWVFNGRAYDLTEWISKHPGGEFFIGRTKNRDITSIIGAYHRNPEKIARMIERFALDRDAVLEDVHPKNNAPDFLFREGFDSWRDTPQYRFDEKGDLLHRVKARIAEPELAARIKRMDRYFDIVAVVLFVAYFAVEGLRLFERSWMPLWAFVVLMVVLRSSLAGFGHYAIHRAQKGANKILVNAFDMNYVALSFVTADGHALLHHPYTQSEVDIKKNVFTFMMDLPRGFRIPIHTLHKFGHAVSGMTIRMFEICKLTRKVGMADMYGSWRGGLPHFVGAFGTRLLLLAELAAFIAMGDFWAWLLQFVVTMWISTFMVVASHDFEVDTEDLETGDPDDWAVNQLEQAYDLRVVGNRYVDCFLSAGLSSHRAHHVLPFQRSGFANIASEDVIREEAAAFGVEWLPPKSFFFDRLPTQVATYLGARSRPAQEQDLGFWREHFSPAALKTCADYTIKGFTGIGTV</sequence>
<name>A0ABP8KAS3_9ACTN</name>
<dbReference type="Proteomes" id="UP001500635">
    <property type="component" value="Unassembled WGS sequence"/>
</dbReference>
<dbReference type="Pfam" id="PF00487">
    <property type="entry name" value="FA_desaturase"/>
    <property type="match status" value="1"/>
</dbReference>
<reference evidence="5" key="1">
    <citation type="journal article" date="2019" name="Int. J. Syst. Evol. Microbiol.">
        <title>The Global Catalogue of Microorganisms (GCM) 10K type strain sequencing project: providing services to taxonomists for standard genome sequencing and annotation.</title>
        <authorList>
            <consortium name="The Broad Institute Genomics Platform"/>
            <consortium name="The Broad Institute Genome Sequencing Center for Infectious Disease"/>
            <person name="Wu L."/>
            <person name="Ma J."/>
        </authorList>
    </citation>
    <scope>NUCLEOTIDE SEQUENCE [LARGE SCALE GENOMIC DNA]</scope>
    <source>
        <strain evidence="5">JCM 17688</strain>
    </source>
</reference>
<feature type="transmembrane region" description="Helical" evidence="2">
    <location>
        <begin position="187"/>
        <end position="208"/>
    </location>
</feature>
<dbReference type="SUPFAM" id="SSF55856">
    <property type="entry name" value="Cytochrome b5-like heme/steroid binding domain"/>
    <property type="match status" value="1"/>
</dbReference>
<keyword evidence="2" id="KW-1133">Transmembrane helix</keyword>
<keyword evidence="5" id="KW-1185">Reference proteome</keyword>
<dbReference type="Pfam" id="PF00173">
    <property type="entry name" value="Cyt-b5"/>
    <property type="match status" value="1"/>
</dbReference>
<organism evidence="4 5">
    <name type="scientific">Tsukamurella soli</name>
    <dbReference type="NCBI Taxonomy" id="644556"/>
    <lineage>
        <taxon>Bacteria</taxon>
        <taxon>Bacillati</taxon>
        <taxon>Actinomycetota</taxon>
        <taxon>Actinomycetes</taxon>
        <taxon>Mycobacteriales</taxon>
        <taxon>Tsukamurellaceae</taxon>
        <taxon>Tsukamurella</taxon>
    </lineage>
</organism>
<proteinExistence type="predicted"/>
<keyword evidence="2" id="KW-0812">Transmembrane</keyword>
<gene>
    <name evidence="4" type="ORF">GCM10023147_44160</name>
</gene>
<dbReference type="PANTHER" id="PTHR19353:SF19">
    <property type="entry name" value="DELTA(5) FATTY ACID DESATURASE C-RELATED"/>
    <property type="match status" value="1"/>
</dbReference>
<feature type="transmembrane region" description="Helical" evidence="2">
    <location>
        <begin position="214"/>
        <end position="237"/>
    </location>
</feature>
<evidence type="ECO:0000259" key="3">
    <source>
        <dbReference type="PROSITE" id="PS50255"/>
    </source>
</evidence>
<accession>A0ABP8KAS3</accession>
<dbReference type="EMBL" id="BAABFR010000104">
    <property type="protein sequence ID" value="GAA4403039.1"/>
    <property type="molecule type" value="Genomic_DNA"/>
</dbReference>
<dbReference type="PROSITE" id="PS50255">
    <property type="entry name" value="CYTOCHROME_B5_2"/>
    <property type="match status" value="1"/>
</dbReference>
<comment type="caution">
    <text evidence="4">The sequence shown here is derived from an EMBL/GenBank/DDBJ whole genome shotgun (WGS) entry which is preliminary data.</text>
</comment>
<evidence type="ECO:0000313" key="5">
    <source>
        <dbReference type="Proteomes" id="UP001500635"/>
    </source>
</evidence>
<dbReference type="InterPro" id="IPR012171">
    <property type="entry name" value="Fatty_acid_desaturase"/>
</dbReference>
<protein>
    <submittedName>
        <fullName evidence="4">Cytochrome b5 domain-containing protein</fullName>
    </submittedName>
</protein>
<feature type="transmembrane region" description="Helical" evidence="2">
    <location>
        <begin position="366"/>
        <end position="386"/>
    </location>
</feature>
<dbReference type="RefSeq" id="WP_345000201.1">
    <property type="nucleotide sequence ID" value="NZ_BAABFR010000104.1"/>
</dbReference>
<keyword evidence="2" id="KW-0472">Membrane</keyword>
<feature type="region of interest" description="Disordered" evidence="1">
    <location>
        <begin position="1"/>
        <end position="66"/>
    </location>
</feature>
<dbReference type="InterPro" id="IPR005804">
    <property type="entry name" value="FA_desaturase_dom"/>
</dbReference>
<evidence type="ECO:0000256" key="2">
    <source>
        <dbReference type="SAM" id="Phobius"/>
    </source>
</evidence>
<feature type="domain" description="Cytochrome b5 heme-binding" evidence="3">
    <location>
        <begin position="70"/>
        <end position="127"/>
    </location>
</feature>
<dbReference type="InterPro" id="IPR036400">
    <property type="entry name" value="Cyt_B5-like_heme/steroid_sf"/>
</dbReference>
<dbReference type="InterPro" id="IPR001199">
    <property type="entry name" value="Cyt_B5-like_heme/steroid-bd"/>
</dbReference>
<dbReference type="Gene3D" id="3.10.120.10">
    <property type="entry name" value="Cytochrome b5-like heme/steroid binding domain"/>
    <property type="match status" value="1"/>
</dbReference>